<keyword evidence="6" id="KW-0464">Manganese</keyword>
<gene>
    <name evidence="8" type="ORF">TCIL3000_10_3890</name>
</gene>
<dbReference type="InterPro" id="IPR000086">
    <property type="entry name" value="NUDIX_hydrolase_dom"/>
</dbReference>
<evidence type="ECO:0000256" key="6">
    <source>
        <dbReference type="ARBA" id="ARBA00023211"/>
    </source>
</evidence>
<dbReference type="InterPro" id="IPR020084">
    <property type="entry name" value="NUDIX_hydrolase_CS"/>
</dbReference>
<dbReference type="GO" id="GO:0010945">
    <property type="term" value="F:coenzyme A diphosphatase activity"/>
    <property type="evidence" value="ECO:0007669"/>
    <property type="project" value="InterPro"/>
</dbReference>
<dbReference type="VEuPathDB" id="TriTrypDB:TcIL3000_10_3890"/>
<dbReference type="GO" id="GO:0046872">
    <property type="term" value="F:metal ion binding"/>
    <property type="evidence" value="ECO:0007669"/>
    <property type="project" value="UniProtKB-KW"/>
</dbReference>
<dbReference type="SUPFAM" id="SSF55811">
    <property type="entry name" value="Nudix"/>
    <property type="match status" value="1"/>
</dbReference>
<dbReference type="Gene3D" id="3.90.79.10">
    <property type="entry name" value="Nucleoside Triphosphate Pyrophosphohydrolase"/>
    <property type="match status" value="1"/>
</dbReference>
<reference evidence="8" key="1">
    <citation type="journal article" date="2012" name="Proc. Natl. Acad. Sci. U.S.A.">
        <title>Antigenic diversity is generated by distinct evolutionary mechanisms in African trypanosome species.</title>
        <authorList>
            <person name="Jackson A.P."/>
            <person name="Berry A."/>
            <person name="Aslett M."/>
            <person name="Allison H.C."/>
            <person name="Burton P."/>
            <person name="Vavrova-Anderson J."/>
            <person name="Brown R."/>
            <person name="Browne H."/>
            <person name="Corton N."/>
            <person name="Hauser H."/>
            <person name="Gamble J."/>
            <person name="Gilderthorp R."/>
            <person name="Marcello L."/>
            <person name="McQuillan J."/>
            <person name="Otto T.D."/>
            <person name="Quail M.A."/>
            <person name="Sanders M.J."/>
            <person name="van Tonder A."/>
            <person name="Ginger M.L."/>
            <person name="Field M.C."/>
            <person name="Barry J.D."/>
            <person name="Hertz-Fowler C."/>
            <person name="Berriman M."/>
        </authorList>
    </citation>
    <scope>NUCLEOTIDE SEQUENCE</scope>
    <source>
        <strain evidence="8">IL3000</strain>
    </source>
</reference>
<dbReference type="AlphaFoldDB" id="G0UW60"/>
<keyword evidence="4 8" id="KW-0378">Hydrolase</keyword>
<dbReference type="PANTHER" id="PTHR12992:SF11">
    <property type="entry name" value="MITOCHONDRIAL COENZYME A DIPHOSPHATASE NUDT8"/>
    <property type="match status" value="1"/>
</dbReference>
<comment type="cofactor">
    <cofactor evidence="1">
        <name>Mn(2+)</name>
        <dbReference type="ChEBI" id="CHEBI:29035"/>
    </cofactor>
</comment>
<evidence type="ECO:0000256" key="1">
    <source>
        <dbReference type="ARBA" id="ARBA00001936"/>
    </source>
</evidence>
<keyword evidence="5" id="KW-0460">Magnesium</keyword>
<sequence>MLLLPLLLDYFGANSSFLLLLLLDHCTRTDSMPATLCCCCFFFAPFSIRVFRSRHFLYSSFPIRVSAHVWRMSMTHFPFSLPFQFLKSSLHTALNLLPLWLYSLPVLTQHTRVWESKMAAEALATCSLPLDVASWATVLRRALRLKLEELPIPEHFFLKNMTTGCRFSHLRTPPTVAGKRKSAVLVLLSPVAGVAPQGFQEMCITLTKRTAHLRYHGNEMSFPGGGLDDGESVVGAAQRETAEEIGVNNSAYEVSGTLQSLAPVSGRSYVTPVVALAPSPVSPVCNSPNEVSSIHYLHLSPLLFNSGRTHCRLVKYLPSSTGSPFQFPCFFASPSQGLCCNSIVSPMRPAPTLREEGGSSLLLPASFPGELVWGVTAFIICELLLRLAAVFKVGDALGRGLDPMLTCSPIIARDSALPLGKL</sequence>
<protein>
    <submittedName>
        <fullName evidence="8">Conserved NUDIX hydrolase</fullName>
    </submittedName>
</protein>
<evidence type="ECO:0000256" key="3">
    <source>
        <dbReference type="ARBA" id="ARBA00022723"/>
    </source>
</evidence>
<organism evidence="8">
    <name type="scientific">Trypanosoma congolense (strain IL3000)</name>
    <dbReference type="NCBI Taxonomy" id="1068625"/>
    <lineage>
        <taxon>Eukaryota</taxon>
        <taxon>Discoba</taxon>
        <taxon>Euglenozoa</taxon>
        <taxon>Kinetoplastea</taxon>
        <taxon>Metakinetoplastina</taxon>
        <taxon>Trypanosomatida</taxon>
        <taxon>Trypanosomatidae</taxon>
        <taxon>Trypanosoma</taxon>
        <taxon>Nannomonas</taxon>
    </lineage>
</organism>
<feature type="domain" description="Nudix hydrolase" evidence="7">
    <location>
        <begin position="178"/>
        <end position="324"/>
    </location>
</feature>
<dbReference type="EMBL" id="HE575323">
    <property type="protein sequence ID" value="CCC93626.1"/>
    <property type="molecule type" value="Genomic_DNA"/>
</dbReference>
<evidence type="ECO:0000313" key="8">
    <source>
        <dbReference type="EMBL" id="CCC93626.1"/>
    </source>
</evidence>
<keyword evidence="3" id="KW-0479">Metal-binding</keyword>
<evidence type="ECO:0000256" key="4">
    <source>
        <dbReference type="ARBA" id="ARBA00022801"/>
    </source>
</evidence>
<evidence type="ECO:0000259" key="7">
    <source>
        <dbReference type="PROSITE" id="PS51462"/>
    </source>
</evidence>
<dbReference type="PROSITE" id="PS00893">
    <property type="entry name" value="NUDIX_BOX"/>
    <property type="match status" value="1"/>
</dbReference>
<dbReference type="InterPro" id="IPR045121">
    <property type="entry name" value="CoAse"/>
</dbReference>
<dbReference type="PANTHER" id="PTHR12992">
    <property type="entry name" value="NUDIX HYDROLASE"/>
    <property type="match status" value="1"/>
</dbReference>
<dbReference type="Pfam" id="PF00293">
    <property type="entry name" value="NUDIX"/>
    <property type="match status" value="1"/>
</dbReference>
<evidence type="ECO:0000256" key="5">
    <source>
        <dbReference type="ARBA" id="ARBA00022842"/>
    </source>
</evidence>
<dbReference type="CDD" id="cd03426">
    <property type="entry name" value="NUDIX_CoAse_Nudt7"/>
    <property type="match status" value="1"/>
</dbReference>
<proteinExistence type="predicted"/>
<evidence type="ECO:0000256" key="2">
    <source>
        <dbReference type="ARBA" id="ARBA00001946"/>
    </source>
</evidence>
<name>G0UW60_TRYCI</name>
<dbReference type="InterPro" id="IPR015797">
    <property type="entry name" value="NUDIX_hydrolase-like_dom_sf"/>
</dbReference>
<accession>G0UW60</accession>
<comment type="cofactor">
    <cofactor evidence="2">
        <name>Mg(2+)</name>
        <dbReference type="ChEBI" id="CHEBI:18420"/>
    </cofactor>
</comment>
<dbReference type="PROSITE" id="PS51462">
    <property type="entry name" value="NUDIX"/>
    <property type="match status" value="1"/>
</dbReference>